<reference evidence="3" key="1">
    <citation type="submission" date="2020-01" db="EMBL/GenBank/DDBJ databases">
        <authorList>
            <consortium name="DOE Joint Genome Institute"/>
            <person name="Haridas S."/>
            <person name="Albert R."/>
            <person name="Binder M."/>
            <person name="Bloem J."/>
            <person name="Labutti K."/>
            <person name="Salamov A."/>
            <person name="Andreopoulos B."/>
            <person name="Baker S.E."/>
            <person name="Barry K."/>
            <person name="Bills G."/>
            <person name="Bluhm B.H."/>
            <person name="Cannon C."/>
            <person name="Castanera R."/>
            <person name="Culley D.E."/>
            <person name="Daum C."/>
            <person name="Ezra D."/>
            <person name="Gonzalez J.B."/>
            <person name="Henrissat B."/>
            <person name="Kuo A."/>
            <person name="Liang C."/>
            <person name="Lipzen A."/>
            <person name="Lutzoni F."/>
            <person name="Magnuson J."/>
            <person name="Mondo S."/>
            <person name="Nolan M."/>
            <person name="Ohm R."/>
            <person name="Pangilinan J."/>
            <person name="Park H.-J."/>
            <person name="Ramirez L."/>
            <person name="Alfaro M."/>
            <person name="Sun H."/>
            <person name="Tritt A."/>
            <person name="Yoshinaga Y."/>
            <person name="Zwiers L.-H."/>
            <person name="Turgeon B.G."/>
            <person name="Goodwin S.B."/>
            <person name="Spatafora J.W."/>
            <person name="Crous P.W."/>
            <person name="Grigoriev I.V."/>
        </authorList>
    </citation>
    <scope>NUCLEOTIDE SEQUENCE</scope>
    <source>
        <strain evidence="3">CBS 342.82</strain>
    </source>
</reference>
<accession>A0A6J3M3F7</accession>
<dbReference type="RefSeq" id="XP_033459469.1">
    <property type="nucleotide sequence ID" value="XM_033599890.1"/>
</dbReference>
<proteinExistence type="predicted"/>
<organism evidence="3">
    <name type="scientific">Dissoconium aciculare CBS 342.82</name>
    <dbReference type="NCBI Taxonomy" id="1314786"/>
    <lineage>
        <taxon>Eukaryota</taxon>
        <taxon>Fungi</taxon>
        <taxon>Dikarya</taxon>
        <taxon>Ascomycota</taxon>
        <taxon>Pezizomycotina</taxon>
        <taxon>Dothideomycetes</taxon>
        <taxon>Dothideomycetidae</taxon>
        <taxon>Mycosphaerellales</taxon>
        <taxon>Dissoconiaceae</taxon>
        <taxon>Dissoconium</taxon>
    </lineage>
</organism>
<dbReference type="GeneID" id="54357689"/>
<feature type="region of interest" description="Disordered" evidence="1">
    <location>
        <begin position="29"/>
        <end position="64"/>
    </location>
</feature>
<dbReference type="Proteomes" id="UP000504637">
    <property type="component" value="Unplaced"/>
</dbReference>
<protein>
    <submittedName>
        <fullName evidence="3">Uncharacterized protein</fullName>
    </submittedName>
</protein>
<evidence type="ECO:0000313" key="2">
    <source>
        <dbReference type="Proteomes" id="UP000504637"/>
    </source>
</evidence>
<reference evidence="3" key="2">
    <citation type="submission" date="2020-04" db="EMBL/GenBank/DDBJ databases">
        <authorList>
            <consortium name="NCBI Genome Project"/>
        </authorList>
    </citation>
    <scope>NUCLEOTIDE SEQUENCE</scope>
    <source>
        <strain evidence="3">CBS 342.82</strain>
    </source>
</reference>
<feature type="region of interest" description="Disordered" evidence="1">
    <location>
        <begin position="169"/>
        <end position="244"/>
    </location>
</feature>
<name>A0A6J3M3F7_9PEZI</name>
<dbReference type="OrthoDB" id="194443at2759"/>
<evidence type="ECO:0000313" key="3">
    <source>
        <dbReference type="RefSeq" id="XP_033459469.1"/>
    </source>
</evidence>
<dbReference type="AlphaFoldDB" id="A0A6J3M3F7"/>
<keyword evidence="2" id="KW-1185">Reference proteome</keyword>
<evidence type="ECO:0000256" key="1">
    <source>
        <dbReference type="SAM" id="MobiDB-lite"/>
    </source>
</evidence>
<feature type="compositionally biased region" description="Low complexity" evidence="1">
    <location>
        <begin position="38"/>
        <end position="49"/>
    </location>
</feature>
<feature type="compositionally biased region" description="Low complexity" evidence="1">
    <location>
        <begin position="209"/>
        <end position="242"/>
    </location>
</feature>
<sequence length="464" mass="50610">MTILLPRRPPSATVVEGTAVEDTAMVSIIPSMPPPPSSSQSVPGLGPLPGEASSNSIPGEFQPRSHFTGREVLFVVPRRPGIRGPVSFVCDKGVMAWCSSIFDAEITRACQRRDEAVVVARGRLSGRFPRVVLGRVDDPGLFALFHRFIHTGSFSGMLSSSKALRMKQNKGQGEITIPRCKGSSIYGRQSQKDTLSSLPSESTNEKQKTLTPTTNLHPPTNPTTTTTTAPTTNPASSPSPSTDQNPLSYTTIFTLWIFADHHDIPMLQNRLMDQLLAQICTSHTLPTAEEMTPVFLQGFPGISLLGEFLCALAIELAHRHHHLHRHRSREEVRRPGGDRDKLTAAAAAEMEEDASSCALARLDDVLYGSRGIPCSGAAIDPIEDSIAGIFRRAEHLLLLQLPLPHDAHAATADEEEKLRPRGDHLAAALRGGEQFHLPSGEFLRRARRCEWHVHAEGVSCRASR</sequence>
<gene>
    <name evidence="3" type="ORF">K489DRAFT_242851</name>
</gene>
<reference evidence="3" key="3">
    <citation type="submission" date="2025-08" db="UniProtKB">
        <authorList>
            <consortium name="RefSeq"/>
        </authorList>
    </citation>
    <scope>IDENTIFICATION</scope>
    <source>
        <strain evidence="3">CBS 342.82</strain>
    </source>
</reference>
<feature type="compositionally biased region" description="Polar residues" evidence="1">
    <location>
        <begin position="186"/>
        <end position="202"/>
    </location>
</feature>